<feature type="transmembrane region" description="Helical" evidence="1">
    <location>
        <begin position="129"/>
        <end position="152"/>
    </location>
</feature>
<keyword evidence="3" id="KW-1185">Reference proteome</keyword>
<protein>
    <submittedName>
        <fullName evidence="2">MFS transporter</fullName>
    </submittedName>
</protein>
<evidence type="ECO:0000256" key="1">
    <source>
        <dbReference type="SAM" id="Phobius"/>
    </source>
</evidence>
<feature type="transmembrane region" description="Helical" evidence="1">
    <location>
        <begin position="106"/>
        <end position="123"/>
    </location>
</feature>
<keyword evidence="1" id="KW-0812">Transmembrane</keyword>
<dbReference type="RefSeq" id="WP_150458163.1">
    <property type="nucleotide sequence ID" value="NZ_VYKK01000013.1"/>
</dbReference>
<feature type="transmembrane region" description="Helical" evidence="1">
    <location>
        <begin position="67"/>
        <end position="85"/>
    </location>
</feature>
<name>A0A5J5G9R2_9BACL</name>
<dbReference type="OrthoDB" id="1706490at2"/>
<dbReference type="Proteomes" id="UP000367750">
    <property type="component" value="Unassembled WGS sequence"/>
</dbReference>
<dbReference type="EMBL" id="VYKK01000013">
    <property type="protein sequence ID" value="KAA9004701.1"/>
    <property type="molecule type" value="Genomic_DNA"/>
</dbReference>
<feature type="transmembrane region" description="Helical" evidence="1">
    <location>
        <begin position="164"/>
        <end position="185"/>
    </location>
</feature>
<proteinExistence type="predicted"/>
<evidence type="ECO:0000313" key="3">
    <source>
        <dbReference type="Proteomes" id="UP000367750"/>
    </source>
</evidence>
<accession>A0A5J5G9R2</accession>
<reference evidence="2 3" key="1">
    <citation type="submission" date="2019-09" db="EMBL/GenBank/DDBJ databases">
        <title>Bacillus ochoae sp. nov., Paenibacillus whitsoniae sp. nov., Paenibacillus spiritus sp. nov. Isolated from the Mars Exploration Rover during spacecraft assembly.</title>
        <authorList>
            <person name="Seuylemezian A."/>
            <person name="Vaishampayan P."/>
        </authorList>
    </citation>
    <scope>NUCLEOTIDE SEQUENCE [LARGE SCALE GENOMIC DNA]</scope>
    <source>
        <strain evidence="2 3">MER_111</strain>
    </source>
</reference>
<sequence>MGQTLLQGLVVYALLILPDALAELLGSLLSNYLYGFGYDWWWRERSLWSPVLHMVNNSSSPFGWRELTVYLALAVCCIILAGALYRKRPVERAGQAIVFAALRPPFRASVMLCSMMLAGSYMGDQRQGGAGWTIAGFGIGAALGCIAAEMLLQRSFQVFGRKLLLRFAGYTAVIGGLLYFCVSPLNGYENRIPDMNRIEAVYAGSYYEDYLTDGRSNYHAASGTEMGSPFEDVSPFSDDPVYIEAVRRLHAALVNTRPDREQNGTYSAGDRNFNYKIAYKLKNGRTLVRSYWIPLKGFEPELAAVMEAVPFKTLEYMLPELDKQLASVQLSANQKSVSIWNPQDIREFTALLKEEVLEMSLAEETDDRVDRALIQLIPEESVGKPYQFFSNVAWKPSYGKLEAWLKQKGYGDRVRIQPADIESVELVRQSDSSALPAGNAYDPAAYFGQARSQGKTVTSQSEAVFSDILDHYRDYKPEAGSCLVLMKLKNGDSNYYRLKAGDLTSRVKALLP</sequence>
<dbReference type="AlphaFoldDB" id="A0A5J5G9R2"/>
<organism evidence="2 3">
    <name type="scientific">Paenibacillus spiritus</name>
    <dbReference type="NCBI Taxonomy" id="2496557"/>
    <lineage>
        <taxon>Bacteria</taxon>
        <taxon>Bacillati</taxon>
        <taxon>Bacillota</taxon>
        <taxon>Bacilli</taxon>
        <taxon>Bacillales</taxon>
        <taxon>Paenibacillaceae</taxon>
        <taxon>Paenibacillus</taxon>
    </lineage>
</organism>
<keyword evidence="1" id="KW-0472">Membrane</keyword>
<gene>
    <name evidence="2" type="ORF">F4V43_10280</name>
</gene>
<keyword evidence="1" id="KW-1133">Transmembrane helix</keyword>
<comment type="caution">
    <text evidence="2">The sequence shown here is derived from an EMBL/GenBank/DDBJ whole genome shotgun (WGS) entry which is preliminary data.</text>
</comment>
<evidence type="ECO:0000313" key="2">
    <source>
        <dbReference type="EMBL" id="KAA9004701.1"/>
    </source>
</evidence>